<dbReference type="EMBL" id="CAXJIO010000015">
    <property type="protein sequence ID" value="CAL2104217.1"/>
    <property type="molecule type" value="Genomic_DNA"/>
</dbReference>
<comment type="caution">
    <text evidence="2">The sequence shown here is derived from an EMBL/GenBank/DDBJ whole genome shotgun (WGS) entry which is preliminary data.</text>
</comment>
<keyword evidence="1" id="KW-1133">Transmembrane helix</keyword>
<dbReference type="Proteomes" id="UP001497527">
    <property type="component" value="Unassembled WGS sequence"/>
</dbReference>
<sequence>MKNTTQKKNYIKPLFWVVLLSSWLLFGFPMLWWLPFICWLVFLIVLIVRKSHFTWKLLLFSSWSLLPLLSFVGGIGNYLGGNAHLKGVGYPGFGFSNLDKEYRVYHASSGCIVVGNEFFTHAPNNLAVKLCTKVFGVEKGVYAGFYPTPKEANEIIKTSGVILPYHLTNERIQFEVDKKRYEVPFDGPVILNEEQSKQLPKVQMALYKKELIVLKVIDEEQNQFIYLIDRVTGKTFCVYFLRD</sequence>
<protein>
    <submittedName>
        <fullName evidence="2">Uncharacterized protein</fullName>
    </submittedName>
</protein>
<feature type="transmembrane region" description="Helical" evidence="1">
    <location>
        <begin position="9"/>
        <end position="26"/>
    </location>
</feature>
<organism evidence="2 3">
    <name type="scientific">Tenacibaculum polynesiense</name>
    <dbReference type="NCBI Taxonomy" id="3137857"/>
    <lineage>
        <taxon>Bacteria</taxon>
        <taxon>Pseudomonadati</taxon>
        <taxon>Bacteroidota</taxon>
        <taxon>Flavobacteriia</taxon>
        <taxon>Flavobacteriales</taxon>
        <taxon>Flavobacteriaceae</taxon>
        <taxon>Tenacibaculum</taxon>
    </lineage>
</organism>
<name>A0ABM9PF26_9FLAO</name>
<gene>
    <name evidence="2" type="ORF">T190423A01A_60154</name>
</gene>
<accession>A0ABM9PF26</accession>
<proteinExistence type="predicted"/>
<keyword evidence="1" id="KW-0812">Transmembrane</keyword>
<reference evidence="2 3" key="1">
    <citation type="submission" date="2024-05" db="EMBL/GenBank/DDBJ databases">
        <authorList>
            <person name="Duchaud E."/>
        </authorList>
    </citation>
    <scope>NUCLEOTIDE SEQUENCE [LARGE SCALE GENOMIC DNA]</scope>
    <source>
        <strain evidence="2">Ena-SAMPLE-TAB-13-05-2024-13:56:06:370-140308</strain>
    </source>
</reference>
<feature type="transmembrane region" description="Helical" evidence="1">
    <location>
        <begin position="57"/>
        <end position="79"/>
    </location>
</feature>
<keyword evidence="1" id="KW-0472">Membrane</keyword>
<evidence type="ECO:0000313" key="2">
    <source>
        <dbReference type="EMBL" id="CAL2104217.1"/>
    </source>
</evidence>
<evidence type="ECO:0000313" key="3">
    <source>
        <dbReference type="Proteomes" id="UP001497527"/>
    </source>
</evidence>
<dbReference type="RefSeq" id="WP_348718494.1">
    <property type="nucleotide sequence ID" value="NZ_CAXJIO010000015.1"/>
</dbReference>
<evidence type="ECO:0000256" key="1">
    <source>
        <dbReference type="SAM" id="Phobius"/>
    </source>
</evidence>
<keyword evidence="3" id="KW-1185">Reference proteome</keyword>